<evidence type="ECO:0000313" key="1">
    <source>
        <dbReference type="EMBL" id="MDI4649590.1"/>
    </source>
</evidence>
<accession>A0ABT6TRX0</accession>
<keyword evidence="2" id="KW-1185">Reference proteome</keyword>
<comment type="caution">
    <text evidence="1">The sequence shown here is derived from an EMBL/GenBank/DDBJ whole genome shotgun (WGS) entry which is preliminary data.</text>
</comment>
<dbReference type="Pfam" id="PF20648">
    <property type="entry name" value="DUF6809"/>
    <property type="match status" value="1"/>
</dbReference>
<reference evidence="1" key="1">
    <citation type="submission" date="2023-04" db="EMBL/GenBank/DDBJ databases">
        <title>Comparative genomic analysis of Cohnella hashimotonis sp. nov., isolated from the International Space Station.</title>
        <authorList>
            <person name="Venkateswaran K."/>
            <person name="Simpson A."/>
        </authorList>
    </citation>
    <scope>NUCLEOTIDE SEQUENCE</scope>
    <source>
        <strain evidence="1">F6_2S_P_1</strain>
    </source>
</reference>
<name>A0ABT6TRX0_9BACL</name>
<gene>
    <name evidence="1" type="ORF">KB449_31970</name>
</gene>
<sequence>MDSILEALYRGQLHPDATIVPSNSEYWSLSKQIGTMTEKWRKELSDEMFRELEEYSDLCVSLNSLHVEAAFIRGFKLGANMINEVLSRRDELVTNCATGIPLY</sequence>
<dbReference type="InterPro" id="IPR049215">
    <property type="entry name" value="DUF6809"/>
</dbReference>
<evidence type="ECO:0000313" key="2">
    <source>
        <dbReference type="Proteomes" id="UP001161691"/>
    </source>
</evidence>
<proteinExistence type="predicted"/>
<dbReference type="Proteomes" id="UP001161691">
    <property type="component" value="Unassembled WGS sequence"/>
</dbReference>
<dbReference type="RefSeq" id="WP_282912207.1">
    <property type="nucleotide sequence ID" value="NZ_JAGRPV010000001.1"/>
</dbReference>
<dbReference type="EMBL" id="JAGRPV010000001">
    <property type="protein sequence ID" value="MDI4649590.1"/>
    <property type="molecule type" value="Genomic_DNA"/>
</dbReference>
<protein>
    <submittedName>
        <fullName evidence="1">Uncharacterized protein</fullName>
    </submittedName>
</protein>
<organism evidence="1 2">
    <name type="scientific">Cohnella hashimotonis</name>
    <dbReference type="NCBI Taxonomy" id="2826895"/>
    <lineage>
        <taxon>Bacteria</taxon>
        <taxon>Bacillati</taxon>
        <taxon>Bacillota</taxon>
        <taxon>Bacilli</taxon>
        <taxon>Bacillales</taxon>
        <taxon>Paenibacillaceae</taxon>
        <taxon>Cohnella</taxon>
    </lineage>
</organism>